<evidence type="ECO:0000256" key="6">
    <source>
        <dbReference type="SAM" id="MobiDB-lite"/>
    </source>
</evidence>
<comment type="caution">
    <text evidence="8">The sequence shown here is derived from an EMBL/GenBank/DDBJ whole genome shotgun (WGS) entry which is preliminary data.</text>
</comment>
<dbReference type="Pfam" id="PF22591">
    <property type="entry name" value="eIF3a_PCI_TPR-like"/>
    <property type="match status" value="1"/>
</dbReference>
<feature type="compositionally biased region" description="Polar residues" evidence="6">
    <location>
        <begin position="937"/>
        <end position="953"/>
    </location>
</feature>
<dbReference type="GO" id="GO:0071541">
    <property type="term" value="C:eukaryotic translation initiation factor 3 complex, eIF3m"/>
    <property type="evidence" value="ECO:0007669"/>
    <property type="project" value="TreeGrafter"/>
</dbReference>
<keyword evidence="9" id="KW-1185">Reference proteome</keyword>
<evidence type="ECO:0000256" key="3">
    <source>
        <dbReference type="ARBA" id="ARBA00022884"/>
    </source>
</evidence>
<dbReference type="OrthoDB" id="18884at2759"/>
<dbReference type="InterPro" id="IPR027512">
    <property type="entry name" value="EIF3A"/>
</dbReference>
<evidence type="ECO:0000256" key="4">
    <source>
        <dbReference type="ARBA" id="ARBA00022917"/>
    </source>
</evidence>
<dbReference type="PANTHER" id="PTHR14005:SF0">
    <property type="entry name" value="EUKARYOTIC TRANSLATION INITIATION FACTOR 3 SUBUNIT A"/>
    <property type="match status" value="1"/>
</dbReference>
<proteinExistence type="predicted"/>
<keyword evidence="3" id="KW-0694">RNA-binding</keyword>
<dbReference type="EMBL" id="MBFR01000025">
    <property type="protein sequence ID" value="PVU96736.1"/>
    <property type="molecule type" value="Genomic_DNA"/>
</dbReference>
<dbReference type="GO" id="GO:0043614">
    <property type="term" value="C:multi-eIF complex"/>
    <property type="evidence" value="ECO:0007669"/>
    <property type="project" value="TreeGrafter"/>
</dbReference>
<feature type="compositionally biased region" description="Low complexity" evidence="6">
    <location>
        <begin position="958"/>
        <end position="972"/>
    </location>
</feature>
<dbReference type="GO" id="GO:0001732">
    <property type="term" value="P:formation of cytoplasmic translation initiation complex"/>
    <property type="evidence" value="ECO:0007669"/>
    <property type="project" value="TreeGrafter"/>
</dbReference>
<keyword evidence="4" id="KW-0648">Protein biosynthesis</keyword>
<dbReference type="STRING" id="133385.A0A2T9YWR5"/>
<name>A0A2T9YWR5_9FUNG</name>
<dbReference type="AlphaFoldDB" id="A0A2T9YWR5"/>
<dbReference type="GO" id="GO:0002188">
    <property type="term" value="P:translation reinitiation"/>
    <property type="evidence" value="ECO:0007669"/>
    <property type="project" value="TreeGrafter"/>
</dbReference>
<dbReference type="InterPro" id="IPR000717">
    <property type="entry name" value="PCI_dom"/>
</dbReference>
<evidence type="ECO:0000256" key="5">
    <source>
        <dbReference type="SAM" id="Coils"/>
    </source>
</evidence>
<feature type="coiled-coil region" evidence="5">
    <location>
        <begin position="588"/>
        <end position="695"/>
    </location>
</feature>
<dbReference type="GO" id="GO:0003743">
    <property type="term" value="F:translation initiation factor activity"/>
    <property type="evidence" value="ECO:0007669"/>
    <property type="project" value="UniProtKB-KW"/>
</dbReference>
<reference evidence="8 9" key="1">
    <citation type="journal article" date="2018" name="MBio">
        <title>Comparative Genomics Reveals the Core Gene Toolbox for the Fungus-Insect Symbiosis.</title>
        <authorList>
            <person name="Wang Y."/>
            <person name="Stata M."/>
            <person name="Wang W."/>
            <person name="Stajich J.E."/>
            <person name="White M.M."/>
            <person name="Moncalvo J.M."/>
        </authorList>
    </citation>
    <scope>NUCLEOTIDE SEQUENCE [LARGE SCALE GENOMIC DNA]</scope>
    <source>
        <strain evidence="8 9">SWE-8-4</strain>
    </source>
</reference>
<dbReference type="GO" id="GO:0071540">
    <property type="term" value="C:eukaryotic translation initiation factor 3 complex, eIF3e"/>
    <property type="evidence" value="ECO:0007669"/>
    <property type="project" value="TreeGrafter"/>
</dbReference>
<dbReference type="Gene3D" id="4.10.860.10">
    <property type="entry name" value="UVR domain"/>
    <property type="match status" value="1"/>
</dbReference>
<keyword evidence="5" id="KW-0175">Coiled coil</keyword>
<feature type="compositionally biased region" description="Polar residues" evidence="6">
    <location>
        <begin position="1020"/>
        <end position="1032"/>
    </location>
</feature>
<feature type="compositionally biased region" description="Polar residues" evidence="6">
    <location>
        <begin position="990"/>
        <end position="1003"/>
    </location>
</feature>
<evidence type="ECO:0000259" key="7">
    <source>
        <dbReference type="PROSITE" id="PS50250"/>
    </source>
</evidence>
<evidence type="ECO:0000256" key="2">
    <source>
        <dbReference type="ARBA" id="ARBA00022540"/>
    </source>
</evidence>
<sequence>MAPIYKPEIALKRAGELIAVGQHSTALQTLYEAFLSRKPRGFVYDSHQDFINKFVELSVEQRKGSILKEGLQNYRNSSQHADIEPFEETIRLVFKITEEKVQNAQKQADQLSLDSIEDLEETETPESILLSVVSTEQTKDRTDRAIVTPWLKFLWEAYRNILDILRKNSKFLKIYQEVSKKAISFCLAYQRKNEFKRLCDLLRNHLLIITKSYPQNQYIDIKEPGVFRMYLDTRFMLLNAASDLDLWPEAFRITEDINILFAQSRSSVNSYFVAVYYEKLTRILSQSSNQLFLAAAWHCYFNLIKGQAKSVGEAEIQRAANNTLLSTLAVPIIRSSSRIMHAKDYENKNRTQKLTNLLMLNTPPTRSSLITNLSTLDIFSFVRPELCPIYELLEDKFHPLSICKKLTPILRDNLSANSEEARYIPLLCNVTLTRLIQQLSQIYSTVRMETLFKLAEFEDPFKMSSIDIERFIVNGARRGEFQLRLDHQLRVILFDIDPFDSARPEDSGAQLQNSPAELMRLQLTNIAFSLSNIQRVIAPETNVKAIEDLNESVVVAQKSMNDDRQVTTNCREYIESKKKIIEPLIEEKAKQEAAVEMLNKKKEQERRAALIAEQKAKQLQERLAKEREEAQREDNKRIVESLKARSGLSILPDDLENLDTDKLLQLQVEQIEKEKQEIRNRHKDASRQMDHLIRAYRKEEIPLLYKDSENQQATDLQNHDDTYKSVIETAQFKHKFDLSVKKRLNKILGDYFITKDSLNKKNAQKVAELQAETQAQLEKAKTRRIELYRKLTAEKLELKAAEERKRIEDEEKAKAEREKQERILAEKAILAEEARKKAELEKAQTSSAYVPPAMRASIAKPPTSYAQTTKSVEPPTEHIPVASPGAYVPPSRTKTIIPTNTSVANTKPLGSSETYNKYVPRHLRQNEFAESPRASPISPSTPTTFKAFSSGSDSFAKPRTPSFSTSSTQPSTKYVPPYKKNTDFTPVEGRQSTTSYSHGSIRSKNPMDFKSRESFPSLGIDNQSASDVQSTTYEPLVKSNNSFEALENFQEPTTANKPAVWGFKSTK</sequence>
<dbReference type="GO" id="GO:0003729">
    <property type="term" value="F:mRNA binding"/>
    <property type="evidence" value="ECO:0007669"/>
    <property type="project" value="TreeGrafter"/>
</dbReference>
<dbReference type="Pfam" id="PF01399">
    <property type="entry name" value="PCI"/>
    <property type="match status" value="1"/>
</dbReference>
<keyword evidence="2" id="KW-0396">Initiation factor</keyword>
<evidence type="ECO:0000256" key="1">
    <source>
        <dbReference type="ARBA" id="ARBA00022490"/>
    </source>
</evidence>
<dbReference type="InterPro" id="IPR054711">
    <property type="entry name" value="eIF3a_PCI_TPR-like"/>
</dbReference>
<dbReference type="PROSITE" id="PS50250">
    <property type="entry name" value="PCI"/>
    <property type="match status" value="1"/>
</dbReference>
<keyword evidence="1" id="KW-0963">Cytoplasm</keyword>
<evidence type="ECO:0000313" key="9">
    <source>
        <dbReference type="Proteomes" id="UP000245383"/>
    </source>
</evidence>
<accession>A0A2T9YWR5</accession>
<feature type="compositionally biased region" description="Polar residues" evidence="6">
    <location>
        <begin position="892"/>
        <end position="915"/>
    </location>
</feature>
<evidence type="ECO:0000313" key="8">
    <source>
        <dbReference type="EMBL" id="PVU96736.1"/>
    </source>
</evidence>
<dbReference type="Gene3D" id="1.25.40.860">
    <property type="match status" value="2"/>
</dbReference>
<organism evidence="8 9">
    <name type="scientific">Smittium simulii</name>
    <dbReference type="NCBI Taxonomy" id="133385"/>
    <lineage>
        <taxon>Eukaryota</taxon>
        <taxon>Fungi</taxon>
        <taxon>Fungi incertae sedis</taxon>
        <taxon>Zoopagomycota</taxon>
        <taxon>Kickxellomycotina</taxon>
        <taxon>Harpellomycetes</taxon>
        <taxon>Harpellales</taxon>
        <taxon>Legeriomycetaceae</taxon>
        <taxon>Smittium</taxon>
    </lineage>
</organism>
<feature type="domain" description="PCI" evidence="7">
    <location>
        <begin position="316"/>
        <end position="499"/>
    </location>
</feature>
<feature type="region of interest" description="Disordered" evidence="6">
    <location>
        <begin position="860"/>
        <end position="1032"/>
    </location>
</feature>
<dbReference type="PANTHER" id="PTHR14005">
    <property type="entry name" value="EUKARYOTIC TRANSLATION INITIATION FACTOR 3, THETA SUBUNIT"/>
    <property type="match status" value="1"/>
</dbReference>
<gene>
    <name evidence="8" type="ORF">BB561_001006</name>
</gene>
<dbReference type="Proteomes" id="UP000245383">
    <property type="component" value="Unassembled WGS sequence"/>
</dbReference>
<feature type="coiled-coil region" evidence="5">
    <location>
        <begin position="784"/>
        <end position="820"/>
    </location>
</feature>
<protein>
    <recommendedName>
        <fullName evidence="7">PCI domain-containing protein</fullName>
    </recommendedName>
</protein>